<keyword evidence="2" id="KW-1185">Reference proteome</keyword>
<name>A0ABQ8U3X6_PERAM</name>
<sequence>MTSLMLHRCRTGFISLQRKHAVKNGSTRRVDILAYNADTKQGIIVDPTIRFEVECHQLVEVHFEKKSIYEPTINYFKLKYALIHVEHDVIVVHRSGEIRNTPRKYIKRREQGEKSSLQRLTRLQWRYTSTDGIMCSEMSDGVLKRVFVREGDILNICSRQLTISLPSLKQTGPLGVKSNGDRYGRSRVATGPENMQAIVSGLSRRQSLWFVYMLDSKHTTHNVYGRQLSLVLSCTMTLGRKQIESQQKLYLWSAQRQVFNINIAAADDYIKLIHLQSTQIRHR</sequence>
<protein>
    <submittedName>
        <fullName evidence="1">Uncharacterized protein</fullName>
    </submittedName>
</protein>
<accession>A0ABQ8U3X6</accession>
<gene>
    <name evidence="1" type="ORF">ANN_03637</name>
</gene>
<dbReference type="Proteomes" id="UP001148838">
    <property type="component" value="Unassembled WGS sequence"/>
</dbReference>
<evidence type="ECO:0000313" key="1">
    <source>
        <dbReference type="EMBL" id="KAJ4452120.1"/>
    </source>
</evidence>
<proteinExistence type="predicted"/>
<reference evidence="1 2" key="1">
    <citation type="journal article" date="2022" name="Allergy">
        <title>Genome assembly and annotation of Periplaneta americana reveal a comprehensive cockroach allergen profile.</title>
        <authorList>
            <person name="Wang L."/>
            <person name="Xiong Q."/>
            <person name="Saelim N."/>
            <person name="Wang L."/>
            <person name="Nong W."/>
            <person name="Wan A.T."/>
            <person name="Shi M."/>
            <person name="Liu X."/>
            <person name="Cao Q."/>
            <person name="Hui J.H.L."/>
            <person name="Sookrung N."/>
            <person name="Leung T.F."/>
            <person name="Tungtrongchitr A."/>
            <person name="Tsui S.K.W."/>
        </authorList>
    </citation>
    <scope>NUCLEOTIDE SEQUENCE [LARGE SCALE GENOMIC DNA]</scope>
    <source>
        <strain evidence="1">PWHHKU_190912</strain>
    </source>
</reference>
<organism evidence="1 2">
    <name type="scientific">Periplaneta americana</name>
    <name type="common">American cockroach</name>
    <name type="synonym">Blatta americana</name>
    <dbReference type="NCBI Taxonomy" id="6978"/>
    <lineage>
        <taxon>Eukaryota</taxon>
        <taxon>Metazoa</taxon>
        <taxon>Ecdysozoa</taxon>
        <taxon>Arthropoda</taxon>
        <taxon>Hexapoda</taxon>
        <taxon>Insecta</taxon>
        <taxon>Pterygota</taxon>
        <taxon>Neoptera</taxon>
        <taxon>Polyneoptera</taxon>
        <taxon>Dictyoptera</taxon>
        <taxon>Blattodea</taxon>
        <taxon>Blattoidea</taxon>
        <taxon>Blattidae</taxon>
        <taxon>Blattinae</taxon>
        <taxon>Periplaneta</taxon>
    </lineage>
</organism>
<evidence type="ECO:0000313" key="2">
    <source>
        <dbReference type="Proteomes" id="UP001148838"/>
    </source>
</evidence>
<comment type="caution">
    <text evidence="1">The sequence shown here is derived from an EMBL/GenBank/DDBJ whole genome shotgun (WGS) entry which is preliminary data.</text>
</comment>
<dbReference type="EMBL" id="JAJSOF020000001">
    <property type="protein sequence ID" value="KAJ4452120.1"/>
    <property type="molecule type" value="Genomic_DNA"/>
</dbReference>